<protein>
    <submittedName>
        <fullName evidence="2">Uncharacterized protein</fullName>
    </submittedName>
</protein>
<dbReference type="Proteomes" id="UP000267251">
    <property type="component" value="Unassembled WGS sequence"/>
</dbReference>
<evidence type="ECO:0000313" key="2">
    <source>
        <dbReference type="EMBL" id="RKP12253.1"/>
    </source>
</evidence>
<feature type="compositionally biased region" description="Polar residues" evidence="1">
    <location>
        <begin position="195"/>
        <end position="221"/>
    </location>
</feature>
<reference evidence="3" key="1">
    <citation type="journal article" date="2018" name="Nat. Microbiol.">
        <title>Leveraging single-cell genomics to expand the fungal tree of life.</title>
        <authorList>
            <person name="Ahrendt S.R."/>
            <person name="Quandt C.A."/>
            <person name="Ciobanu D."/>
            <person name="Clum A."/>
            <person name="Salamov A."/>
            <person name="Andreopoulos B."/>
            <person name="Cheng J.F."/>
            <person name="Woyke T."/>
            <person name="Pelin A."/>
            <person name="Henrissat B."/>
            <person name="Reynolds N.K."/>
            <person name="Benny G.L."/>
            <person name="Smith M.E."/>
            <person name="James T.Y."/>
            <person name="Grigoriev I.V."/>
        </authorList>
    </citation>
    <scope>NUCLEOTIDE SEQUENCE [LARGE SCALE GENOMIC DNA]</scope>
</reference>
<organism evidence="2 3">
    <name type="scientific">Piptocephalis cylindrospora</name>
    <dbReference type="NCBI Taxonomy" id="1907219"/>
    <lineage>
        <taxon>Eukaryota</taxon>
        <taxon>Fungi</taxon>
        <taxon>Fungi incertae sedis</taxon>
        <taxon>Zoopagomycota</taxon>
        <taxon>Zoopagomycotina</taxon>
        <taxon>Zoopagomycetes</taxon>
        <taxon>Zoopagales</taxon>
        <taxon>Piptocephalidaceae</taxon>
        <taxon>Piptocephalis</taxon>
    </lineage>
</organism>
<dbReference type="EMBL" id="KZ988411">
    <property type="protein sequence ID" value="RKP12253.1"/>
    <property type="molecule type" value="Genomic_DNA"/>
</dbReference>
<dbReference type="OrthoDB" id="10610449at2759"/>
<accession>A0A4P9Y0H4</accession>
<proteinExistence type="predicted"/>
<feature type="region of interest" description="Disordered" evidence="1">
    <location>
        <begin position="131"/>
        <end position="150"/>
    </location>
</feature>
<name>A0A4P9Y0H4_9FUNG</name>
<feature type="compositionally biased region" description="Polar residues" evidence="1">
    <location>
        <begin position="132"/>
        <end position="146"/>
    </location>
</feature>
<feature type="region of interest" description="Disordered" evidence="1">
    <location>
        <begin position="282"/>
        <end position="303"/>
    </location>
</feature>
<evidence type="ECO:0000313" key="3">
    <source>
        <dbReference type="Proteomes" id="UP000267251"/>
    </source>
</evidence>
<gene>
    <name evidence="2" type="ORF">BJ684DRAFT_21194</name>
</gene>
<dbReference type="AlphaFoldDB" id="A0A4P9Y0H4"/>
<keyword evidence="3" id="KW-1185">Reference proteome</keyword>
<sequence length="342" mass="36981">MSHHRTSVNLEMQDALRAQEEAGAASVVSPTFISPSFLSPQHRLMTEPTAGLNGPVDLSGLFTRQLSGLGDEEVFLNETTHFTDDQGENDMTGVEVANDDEDENDPNGLSSLPIYPIDHLIQCRSGPMMYRTHSQGSRATETSPSIASPRPHIACLIDYTRPASSVSTPTRNSSLQEDGVILRPASTSGIGGTPLFSSSLASGTLTPRASRGLQQPRSATPSGRGKLRYPHISGEVPMLALSEYRDYCLRSGKIPSDGSRPIQQTQEVSACATSRAPGFRSPRSFFHFSSPPRRSQSGRSDTSVDGCLDSWGIWEDPSLVGGARLLASPDYLRTSKRPRHDL</sequence>
<evidence type="ECO:0000256" key="1">
    <source>
        <dbReference type="SAM" id="MobiDB-lite"/>
    </source>
</evidence>
<feature type="region of interest" description="Disordered" evidence="1">
    <location>
        <begin position="193"/>
        <end position="230"/>
    </location>
</feature>
<feature type="compositionally biased region" description="Low complexity" evidence="1">
    <location>
        <begin position="282"/>
        <end position="300"/>
    </location>
</feature>